<gene>
    <name evidence="1" type="ORF">DP107_17700</name>
</gene>
<dbReference type="EMBL" id="QMDX01000021">
    <property type="protein sequence ID" value="TSD08904.1"/>
    <property type="molecule type" value="Genomic_DNA"/>
</dbReference>
<sequence length="61" mass="6907">MARVPSVSQSDLPDAYQSLLDEEALAECHIFTTMANNPSILRSYMLYSSTLWDDCRLSPHD</sequence>
<evidence type="ECO:0000313" key="2">
    <source>
        <dbReference type="Proteomes" id="UP000319894"/>
    </source>
</evidence>
<reference evidence="1 2" key="1">
    <citation type="submission" date="2018-06" db="EMBL/GenBank/DDBJ databases">
        <title>Natronomonas sp. F16-60 a new haloarchaeon isolated from a solar saltern of Isla Cristina, Huelva, Spain.</title>
        <authorList>
            <person name="Duran-Viseras A."/>
            <person name="Sanchez-Porro C."/>
            <person name="Ventosa A."/>
        </authorList>
    </citation>
    <scope>NUCLEOTIDE SEQUENCE [LARGE SCALE GENOMIC DNA]</scope>
    <source>
        <strain evidence="1 2">F16-60</strain>
    </source>
</reference>
<dbReference type="AlphaFoldDB" id="A0A554MUU6"/>
<dbReference type="InParanoid" id="A0A554MUU6"/>
<accession>A0A554MUU6</accession>
<dbReference type="RefSeq" id="WP_144263447.1">
    <property type="nucleotide sequence ID" value="NZ_QMDX01000021.1"/>
</dbReference>
<protein>
    <submittedName>
        <fullName evidence="1">Uncharacterized protein</fullName>
    </submittedName>
</protein>
<keyword evidence="2" id="KW-1185">Reference proteome</keyword>
<organism evidence="1 2">
    <name type="scientific">Haloglomus irregulare</name>
    <dbReference type="NCBI Taxonomy" id="2234134"/>
    <lineage>
        <taxon>Archaea</taxon>
        <taxon>Methanobacteriati</taxon>
        <taxon>Methanobacteriota</taxon>
        <taxon>Stenosarchaea group</taxon>
        <taxon>Halobacteria</taxon>
        <taxon>Halobacteriales</taxon>
        <taxon>Natronomonadaceae</taxon>
        <taxon>Haloglomus</taxon>
    </lineage>
</organism>
<dbReference type="InterPro" id="IPR029032">
    <property type="entry name" value="AhpD-like"/>
</dbReference>
<name>A0A554MUU6_9EURY</name>
<dbReference type="Proteomes" id="UP000319894">
    <property type="component" value="Unassembled WGS sequence"/>
</dbReference>
<evidence type="ECO:0000313" key="1">
    <source>
        <dbReference type="EMBL" id="TSD08904.1"/>
    </source>
</evidence>
<comment type="caution">
    <text evidence="1">The sequence shown here is derived from an EMBL/GenBank/DDBJ whole genome shotgun (WGS) entry which is preliminary data.</text>
</comment>
<dbReference type="SUPFAM" id="SSF69118">
    <property type="entry name" value="AhpD-like"/>
    <property type="match status" value="1"/>
</dbReference>
<proteinExistence type="predicted"/>